<dbReference type="EMBL" id="HBIJ01000583">
    <property type="protein sequence ID" value="CAE0359714.1"/>
    <property type="molecule type" value="Transcribed_RNA"/>
</dbReference>
<dbReference type="AlphaFoldDB" id="A0A7S3JN71"/>
<dbReference type="PANTHER" id="PTHR47640:SF11">
    <property type="entry name" value="RNA-BINDING PROTEIN 42"/>
    <property type="match status" value="1"/>
</dbReference>
<evidence type="ECO:0000256" key="3">
    <source>
        <dbReference type="SAM" id="MobiDB-lite"/>
    </source>
</evidence>
<protein>
    <recommendedName>
        <fullName evidence="4">RRM domain-containing protein</fullName>
    </recommendedName>
</protein>
<proteinExistence type="predicted"/>
<evidence type="ECO:0000256" key="2">
    <source>
        <dbReference type="PROSITE-ProRule" id="PRU00176"/>
    </source>
</evidence>
<dbReference type="InterPro" id="IPR012677">
    <property type="entry name" value="Nucleotide-bd_a/b_plait_sf"/>
</dbReference>
<name>A0A7S3JN71_9STRA</name>
<dbReference type="Pfam" id="PF00076">
    <property type="entry name" value="RRM_1"/>
    <property type="match status" value="1"/>
</dbReference>
<evidence type="ECO:0000259" key="4">
    <source>
        <dbReference type="PROSITE" id="PS50102"/>
    </source>
</evidence>
<dbReference type="InterPro" id="IPR035979">
    <property type="entry name" value="RBD_domain_sf"/>
</dbReference>
<dbReference type="PROSITE" id="PS50102">
    <property type="entry name" value="RRM"/>
    <property type="match status" value="1"/>
</dbReference>
<reference evidence="5" key="1">
    <citation type="submission" date="2021-01" db="EMBL/GenBank/DDBJ databases">
        <authorList>
            <person name="Corre E."/>
            <person name="Pelletier E."/>
            <person name="Niang G."/>
            <person name="Scheremetjew M."/>
            <person name="Finn R."/>
            <person name="Kale V."/>
            <person name="Holt S."/>
            <person name="Cochrane G."/>
            <person name="Meng A."/>
            <person name="Brown T."/>
            <person name="Cohen L."/>
        </authorList>
    </citation>
    <scope>NUCLEOTIDE SEQUENCE</scope>
    <source>
        <strain evidence="5">CCMP1510</strain>
    </source>
</reference>
<dbReference type="GO" id="GO:0003729">
    <property type="term" value="F:mRNA binding"/>
    <property type="evidence" value="ECO:0007669"/>
    <property type="project" value="InterPro"/>
</dbReference>
<evidence type="ECO:0000313" key="5">
    <source>
        <dbReference type="EMBL" id="CAE0359714.1"/>
    </source>
</evidence>
<dbReference type="PANTHER" id="PTHR47640">
    <property type="entry name" value="TRNA SELENOCYSTEINE 1-ASSOCIATED PROTEIN 1-RELATED-RELATED"/>
    <property type="match status" value="1"/>
</dbReference>
<keyword evidence="1 2" id="KW-0694">RNA-binding</keyword>
<sequence>MKRVRPEEFIKQQNGYNYDAKKFARAAAKEERPELESAIGLGKKIPAPERPKASTQAIRHAGGKTWRDDSLDLWPENDFRLFVGNLGNEVTDEIVSHAFASYASLAKAKVIREKFSNKSKGYGFVSFLDPYDCAKALREMNGKYIGNRPCKLQRSNWKDRTLKEVRKKEKKDSKTKKSWGITA</sequence>
<dbReference type="InterPro" id="IPR034215">
    <property type="entry name" value="RBM42_RRM"/>
</dbReference>
<evidence type="ECO:0000256" key="1">
    <source>
        <dbReference type="ARBA" id="ARBA00022884"/>
    </source>
</evidence>
<dbReference type="CDD" id="cd12383">
    <property type="entry name" value="RRM_RBM42"/>
    <property type="match status" value="1"/>
</dbReference>
<gene>
    <name evidence="5" type="ORF">ALAG00032_LOCUS443</name>
</gene>
<dbReference type="SMART" id="SM00360">
    <property type="entry name" value="RRM"/>
    <property type="match status" value="1"/>
</dbReference>
<dbReference type="InterPro" id="IPR000504">
    <property type="entry name" value="RRM_dom"/>
</dbReference>
<feature type="domain" description="RRM" evidence="4">
    <location>
        <begin position="79"/>
        <end position="157"/>
    </location>
</feature>
<dbReference type="SUPFAM" id="SSF54928">
    <property type="entry name" value="RNA-binding domain, RBD"/>
    <property type="match status" value="1"/>
</dbReference>
<accession>A0A7S3JN71</accession>
<feature type="region of interest" description="Disordered" evidence="3">
    <location>
        <begin position="163"/>
        <end position="183"/>
    </location>
</feature>
<dbReference type="InterPro" id="IPR050825">
    <property type="entry name" value="RBM42_RBP45_47-like"/>
</dbReference>
<feature type="compositionally biased region" description="Basic and acidic residues" evidence="3">
    <location>
        <begin position="163"/>
        <end position="172"/>
    </location>
</feature>
<dbReference type="Gene3D" id="3.30.70.330">
    <property type="match status" value="1"/>
</dbReference>
<organism evidence="5">
    <name type="scientific">Aureoumbra lagunensis</name>
    <dbReference type="NCBI Taxonomy" id="44058"/>
    <lineage>
        <taxon>Eukaryota</taxon>
        <taxon>Sar</taxon>
        <taxon>Stramenopiles</taxon>
        <taxon>Ochrophyta</taxon>
        <taxon>Pelagophyceae</taxon>
        <taxon>Pelagomonadales</taxon>
        <taxon>Aureoumbra</taxon>
    </lineage>
</organism>